<dbReference type="Proteomes" id="UP001497680">
    <property type="component" value="Unassembled WGS sequence"/>
</dbReference>
<evidence type="ECO:0000313" key="2">
    <source>
        <dbReference type="Proteomes" id="UP001497680"/>
    </source>
</evidence>
<sequence length="228" mass="25483">MASPLCDYRPVISIRGFQILSDRQFIKIMSYKTSIDETWQWKTCRTPSIEIMRGFQSRTFDSKEVVDWLLDHGANLKFPQNELRTDLEKGERDDTCGGLVQLSNFTHTGRDGLPLRLAVYHHNLPTIESLFYNGIEASAALLVAVERDDLDALKLLLGAGADTADACRIATTRSKIDAALACLEHSADPSPALTRDAELTEAESTYKPMDSAMEALLNEPTYRSNLNR</sequence>
<dbReference type="EMBL" id="MU394292">
    <property type="protein sequence ID" value="KAI6090048.1"/>
    <property type="molecule type" value="Genomic_DNA"/>
</dbReference>
<protein>
    <submittedName>
        <fullName evidence="1">Uncharacterized protein</fullName>
    </submittedName>
</protein>
<evidence type="ECO:0000313" key="1">
    <source>
        <dbReference type="EMBL" id="KAI6090048.1"/>
    </source>
</evidence>
<reference evidence="1 2" key="1">
    <citation type="journal article" date="2022" name="New Phytol.">
        <title>Ecological generalism drives hyperdiversity of secondary metabolite gene clusters in xylarialean endophytes.</title>
        <authorList>
            <person name="Franco M.E.E."/>
            <person name="Wisecaver J.H."/>
            <person name="Arnold A.E."/>
            <person name="Ju Y.M."/>
            <person name="Slot J.C."/>
            <person name="Ahrendt S."/>
            <person name="Moore L.P."/>
            <person name="Eastman K.E."/>
            <person name="Scott K."/>
            <person name="Konkel Z."/>
            <person name="Mondo S.J."/>
            <person name="Kuo A."/>
            <person name="Hayes R.D."/>
            <person name="Haridas S."/>
            <person name="Andreopoulos B."/>
            <person name="Riley R."/>
            <person name="LaButti K."/>
            <person name="Pangilinan J."/>
            <person name="Lipzen A."/>
            <person name="Amirebrahimi M."/>
            <person name="Yan J."/>
            <person name="Adam C."/>
            <person name="Keymanesh K."/>
            <person name="Ng V."/>
            <person name="Louie K."/>
            <person name="Northen T."/>
            <person name="Drula E."/>
            <person name="Henrissat B."/>
            <person name="Hsieh H.M."/>
            <person name="Youens-Clark K."/>
            <person name="Lutzoni F."/>
            <person name="Miadlikowska J."/>
            <person name="Eastwood D.C."/>
            <person name="Hamelin R.C."/>
            <person name="Grigoriev I.V."/>
            <person name="U'Ren J.M."/>
        </authorList>
    </citation>
    <scope>NUCLEOTIDE SEQUENCE [LARGE SCALE GENOMIC DNA]</scope>
    <source>
        <strain evidence="1 2">ER1909</strain>
    </source>
</reference>
<proteinExistence type="predicted"/>
<accession>A0ACC0DBL2</accession>
<keyword evidence="2" id="KW-1185">Reference proteome</keyword>
<name>A0ACC0DBL2_9PEZI</name>
<comment type="caution">
    <text evidence="1">The sequence shown here is derived from an EMBL/GenBank/DDBJ whole genome shotgun (WGS) entry which is preliminary data.</text>
</comment>
<gene>
    <name evidence="1" type="ORF">F4821DRAFT_229445</name>
</gene>
<organism evidence="1 2">
    <name type="scientific">Hypoxylon rubiginosum</name>
    <dbReference type="NCBI Taxonomy" id="110542"/>
    <lineage>
        <taxon>Eukaryota</taxon>
        <taxon>Fungi</taxon>
        <taxon>Dikarya</taxon>
        <taxon>Ascomycota</taxon>
        <taxon>Pezizomycotina</taxon>
        <taxon>Sordariomycetes</taxon>
        <taxon>Xylariomycetidae</taxon>
        <taxon>Xylariales</taxon>
        <taxon>Hypoxylaceae</taxon>
        <taxon>Hypoxylon</taxon>
    </lineage>
</organism>